<dbReference type="InterPro" id="IPR050984">
    <property type="entry name" value="Gfo/Idh/MocA_domain"/>
</dbReference>
<dbReference type="RefSeq" id="WP_099787399.1">
    <property type="nucleotide sequence ID" value="NZ_JBHLYV010000001.1"/>
</dbReference>
<dbReference type="Gene3D" id="3.40.50.720">
    <property type="entry name" value="NAD(P)-binding Rossmann-like Domain"/>
    <property type="match status" value="1"/>
</dbReference>
<sequence>MSDMVRWGILGTGKIARAFAAGLQDTPGAVLAAVGSRSFATAEAFGAEFGAGASYGSYQELADAGDVDLVYIATPHTLHAENARMALEAGKGVLCEKPFTINRREAEQVVALARAKKLFLMEAMWTRFMPALAEVRRIIASGEIGAVSHLSADFGFAAGVRPEHRVLNHALGGGALLDLGIYPLSIASALLGPIESVQAQAQIGATGVDLQTAFTLKHAGGGISACSCSLRARTPVELTVSGELGHIRIDTMFHRAKTVTVALADGLLRTVSTPFIGNGYAHEAIEAQRCWRAGLTESDIMPHGETLALMGVLDTIRGQIGLRYAADQQDSA</sequence>
<dbReference type="Pfam" id="PF22725">
    <property type="entry name" value="GFO_IDH_MocA_C3"/>
    <property type="match status" value="1"/>
</dbReference>
<protein>
    <submittedName>
        <fullName evidence="5">Dehydrogenase</fullName>
    </submittedName>
</protein>
<organism evidence="5 6">
    <name type="scientific">Massilia eurypsychrophila</name>
    <dbReference type="NCBI Taxonomy" id="1485217"/>
    <lineage>
        <taxon>Bacteria</taxon>
        <taxon>Pseudomonadati</taxon>
        <taxon>Pseudomonadota</taxon>
        <taxon>Betaproteobacteria</taxon>
        <taxon>Burkholderiales</taxon>
        <taxon>Oxalobacteraceae</taxon>
        <taxon>Telluria group</taxon>
        <taxon>Massilia</taxon>
    </lineage>
</organism>
<dbReference type="AlphaFoldDB" id="A0A2G8TKD1"/>
<evidence type="ECO:0000259" key="4">
    <source>
        <dbReference type="Pfam" id="PF22725"/>
    </source>
</evidence>
<dbReference type="InterPro" id="IPR000683">
    <property type="entry name" value="Gfo/Idh/MocA-like_OxRdtase_N"/>
</dbReference>
<dbReference type="OrthoDB" id="9793050at2"/>
<evidence type="ECO:0000259" key="3">
    <source>
        <dbReference type="Pfam" id="PF01408"/>
    </source>
</evidence>
<comment type="caution">
    <text evidence="5">The sequence shown here is derived from an EMBL/GenBank/DDBJ whole genome shotgun (WGS) entry which is preliminary data.</text>
</comment>
<feature type="domain" description="GFO/IDH/MocA-like oxidoreductase" evidence="4">
    <location>
        <begin position="133"/>
        <end position="248"/>
    </location>
</feature>
<evidence type="ECO:0000256" key="2">
    <source>
        <dbReference type="ARBA" id="ARBA00023002"/>
    </source>
</evidence>
<dbReference type="Pfam" id="PF01408">
    <property type="entry name" value="GFO_IDH_MocA"/>
    <property type="match status" value="1"/>
</dbReference>
<dbReference type="EMBL" id="PDOC01000002">
    <property type="protein sequence ID" value="PIL46510.1"/>
    <property type="molecule type" value="Genomic_DNA"/>
</dbReference>
<dbReference type="SUPFAM" id="SSF51735">
    <property type="entry name" value="NAD(P)-binding Rossmann-fold domains"/>
    <property type="match status" value="1"/>
</dbReference>
<evidence type="ECO:0000313" key="6">
    <source>
        <dbReference type="Proteomes" id="UP000230390"/>
    </source>
</evidence>
<keyword evidence="2" id="KW-0560">Oxidoreductase</keyword>
<evidence type="ECO:0000313" key="5">
    <source>
        <dbReference type="EMBL" id="PIL46510.1"/>
    </source>
</evidence>
<dbReference type="InterPro" id="IPR055170">
    <property type="entry name" value="GFO_IDH_MocA-like_dom"/>
</dbReference>
<feature type="domain" description="Gfo/Idh/MocA-like oxidoreductase N-terminal" evidence="3">
    <location>
        <begin position="5"/>
        <end position="121"/>
    </location>
</feature>
<dbReference type="Gene3D" id="3.30.360.10">
    <property type="entry name" value="Dihydrodipicolinate Reductase, domain 2"/>
    <property type="match status" value="1"/>
</dbReference>
<gene>
    <name evidence="5" type="ORF">CR105_05470</name>
</gene>
<dbReference type="GO" id="GO:0016491">
    <property type="term" value="F:oxidoreductase activity"/>
    <property type="evidence" value="ECO:0007669"/>
    <property type="project" value="UniProtKB-KW"/>
</dbReference>
<dbReference type="GO" id="GO:0000166">
    <property type="term" value="F:nucleotide binding"/>
    <property type="evidence" value="ECO:0007669"/>
    <property type="project" value="InterPro"/>
</dbReference>
<proteinExistence type="inferred from homology"/>
<dbReference type="PANTHER" id="PTHR22604">
    <property type="entry name" value="OXIDOREDUCTASES"/>
    <property type="match status" value="1"/>
</dbReference>
<dbReference type="InterPro" id="IPR036291">
    <property type="entry name" value="NAD(P)-bd_dom_sf"/>
</dbReference>
<comment type="similarity">
    <text evidence="1">Belongs to the Gfo/Idh/MocA family.</text>
</comment>
<accession>A0A2G8TKD1</accession>
<dbReference type="SUPFAM" id="SSF55347">
    <property type="entry name" value="Glyceraldehyde-3-phosphate dehydrogenase-like, C-terminal domain"/>
    <property type="match status" value="1"/>
</dbReference>
<name>A0A2G8TKD1_9BURK</name>
<dbReference type="Proteomes" id="UP000230390">
    <property type="component" value="Unassembled WGS sequence"/>
</dbReference>
<reference evidence="5" key="1">
    <citation type="submission" date="2017-10" db="EMBL/GenBank/DDBJ databases">
        <title>Massilia psychrophilum sp. nov., a novel purple-pigmented bacterium isolated from Tianshan glacier, Xinjiang Municipality, China.</title>
        <authorList>
            <person name="Wang H."/>
        </authorList>
    </citation>
    <scope>NUCLEOTIDE SEQUENCE [LARGE SCALE GENOMIC DNA]</scope>
    <source>
        <strain evidence="5">JCM 30074</strain>
    </source>
</reference>
<dbReference type="PANTHER" id="PTHR22604:SF105">
    <property type="entry name" value="TRANS-1,2-DIHYDROBENZENE-1,2-DIOL DEHYDROGENASE"/>
    <property type="match status" value="1"/>
</dbReference>
<evidence type="ECO:0000256" key="1">
    <source>
        <dbReference type="ARBA" id="ARBA00010928"/>
    </source>
</evidence>
<keyword evidence="6" id="KW-1185">Reference proteome</keyword>